<sequence>MERNYSTELLDKLDSLKKPISAKLRVHWNLDNPNRRGISNGNRLISFFNKPTWQDTLLDIFVTQKNSFTESFEFPDCSNLETMEVGTRGWIPVMMYSPKIPSLKELSLNSPAQGFQISPADLPHLKKLLLYKVHKSCLPNGINAPGLSVLVIKESKCKIVGNLPSSQLTKLLELRLSNLSSFQLRIYSKQYLLRCYFSIWLSHQSIQYELCFELRTQNSQENSELGAFRFKQLPGDGRIDLSNMQYCLDVSGINFSNGGLLSITMKEVGDRIRIETEDGEKPEKLQLISPSEMTSFSVASN</sequence>
<evidence type="ECO:0000313" key="2">
    <source>
        <dbReference type="Proteomes" id="UP001165064"/>
    </source>
</evidence>
<evidence type="ECO:0000313" key="1">
    <source>
        <dbReference type="EMBL" id="GME80964.1"/>
    </source>
</evidence>
<proteinExistence type="predicted"/>
<accession>A0ACB5T4J7</accession>
<gene>
    <name evidence="1" type="ORF">Amon02_000469000</name>
</gene>
<keyword evidence="2" id="KW-1185">Reference proteome</keyword>
<reference evidence="1" key="1">
    <citation type="submission" date="2023-04" db="EMBL/GenBank/DDBJ databases">
        <title>Ambrosiozyma monospora NBRC 10751.</title>
        <authorList>
            <person name="Ichikawa N."/>
            <person name="Sato H."/>
            <person name="Tonouchi N."/>
        </authorList>
    </citation>
    <scope>NUCLEOTIDE SEQUENCE</scope>
    <source>
        <strain evidence="1">NBRC 10751</strain>
    </source>
</reference>
<name>A0ACB5T4J7_AMBMO</name>
<organism evidence="1 2">
    <name type="scientific">Ambrosiozyma monospora</name>
    <name type="common">Yeast</name>
    <name type="synonym">Endomycopsis monosporus</name>
    <dbReference type="NCBI Taxonomy" id="43982"/>
    <lineage>
        <taxon>Eukaryota</taxon>
        <taxon>Fungi</taxon>
        <taxon>Dikarya</taxon>
        <taxon>Ascomycota</taxon>
        <taxon>Saccharomycotina</taxon>
        <taxon>Pichiomycetes</taxon>
        <taxon>Pichiales</taxon>
        <taxon>Pichiaceae</taxon>
        <taxon>Ambrosiozyma</taxon>
    </lineage>
</organism>
<protein>
    <submittedName>
        <fullName evidence="1">Unnamed protein product</fullName>
    </submittedName>
</protein>
<dbReference type="Proteomes" id="UP001165064">
    <property type="component" value="Unassembled WGS sequence"/>
</dbReference>
<dbReference type="EMBL" id="BSXS01003280">
    <property type="protein sequence ID" value="GME80964.1"/>
    <property type="molecule type" value="Genomic_DNA"/>
</dbReference>
<comment type="caution">
    <text evidence="1">The sequence shown here is derived from an EMBL/GenBank/DDBJ whole genome shotgun (WGS) entry which is preliminary data.</text>
</comment>